<organism evidence="3 4">
    <name type="scientific">Rhizoctonia solani</name>
    <dbReference type="NCBI Taxonomy" id="456999"/>
    <lineage>
        <taxon>Eukaryota</taxon>
        <taxon>Fungi</taxon>
        <taxon>Dikarya</taxon>
        <taxon>Basidiomycota</taxon>
        <taxon>Agaricomycotina</taxon>
        <taxon>Agaricomycetes</taxon>
        <taxon>Cantharellales</taxon>
        <taxon>Ceratobasidiaceae</taxon>
        <taxon>Rhizoctonia</taxon>
    </lineage>
</organism>
<feature type="transmembrane region" description="Helical" evidence="2">
    <location>
        <begin position="114"/>
        <end position="133"/>
    </location>
</feature>
<dbReference type="PANTHER" id="PTHR42877">
    <property type="entry name" value="L-ORNITHINE N(5)-MONOOXYGENASE-RELATED"/>
    <property type="match status" value="1"/>
</dbReference>
<gene>
    <name evidence="3" type="ORF">RHS01_02227</name>
</gene>
<evidence type="ECO:0000313" key="3">
    <source>
        <dbReference type="EMBL" id="KAF8759821.1"/>
    </source>
</evidence>
<dbReference type="EMBL" id="JACYCF010000002">
    <property type="protein sequence ID" value="KAF8759821.1"/>
    <property type="molecule type" value="Genomic_DNA"/>
</dbReference>
<accession>A0A8H7IKP4</accession>
<dbReference type="Pfam" id="PF13450">
    <property type="entry name" value="NAD_binding_8"/>
    <property type="match status" value="1"/>
</dbReference>
<name>A0A8H7IKP4_9AGAM</name>
<keyword evidence="2" id="KW-0472">Membrane</keyword>
<dbReference type="PANTHER" id="PTHR42877:SF4">
    <property type="entry name" value="FAD_NAD(P)-BINDING DOMAIN-CONTAINING PROTEIN-RELATED"/>
    <property type="match status" value="1"/>
</dbReference>
<evidence type="ECO:0000256" key="1">
    <source>
        <dbReference type="ARBA" id="ARBA00010139"/>
    </source>
</evidence>
<comment type="caution">
    <text evidence="3">The sequence shown here is derived from an EMBL/GenBank/DDBJ whole genome shotgun (WGS) entry which is preliminary data.</text>
</comment>
<keyword evidence="2" id="KW-1133">Transmembrane helix</keyword>
<dbReference type="AlphaFoldDB" id="A0A8H7IKP4"/>
<dbReference type="Gene3D" id="3.50.50.60">
    <property type="entry name" value="FAD/NAD(P)-binding domain"/>
    <property type="match status" value="1"/>
</dbReference>
<proteinExistence type="inferred from homology"/>
<comment type="similarity">
    <text evidence="1">Belongs to the FAD-binding monooxygenase family.</text>
</comment>
<evidence type="ECO:0000256" key="2">
    <source>
        <dbReference type="SAM" id="Phobius"/>
    </source>
</evidence>
<dbReference type="Proteomes" id="UP000614334">
    <property type="component" value="Unassembled WGS sequence"/>
</dbReference>
<sequence length="285" mass="31498">MPCRLASDLRRLASYTPSAAARLFVSFLSHPPSRRSRELVWVTHPRARLVVGRARSTLAASQPPGSPAFTDLTLVAEADERAEDKYKRPSRPTEKWPDVPSADKTFYLVRPKDITPVVIIGAGIGGIVAAISLQQKIGLNNYKIYEKANDVGGTWRQNTYPGCSSDVPVHLFSLSTDPNPDWNHVFGSYSEIQAYWKHLAIKHGVESHINYSKEVLSAIWNEDANCYTLNIKDTQTGVWPEIPGRESFRGISLHAQAWDHSVGMSGKRVGLIGNGCAGYVSQRKG</sequence>
<evidence type="ECO:0008006" key="5">
    <source>
        <dbReference type="Google" id="ProtNLM"/>
    </source>
</evidence>
<dbReference type="InterPro" id="IPR051209">
    <property type="entry name" value="FAD-bind_Monooxygenase_sf"/>
</dbReference>
<reference evidence="3" key="1">
    <citation type="submission" date="2020-09" db="EMBL/GenBank/DDBJ databases">
        <title>Comparative genome analyses of four rice-infecting Rhizoctonia solani isolates reveal extensive enrichment of homogalacturonan modification genes.</title>
        <authorList>
            <person name="Lee D.-Y."/>
            <person name="Jeon J."/>
            <person name="Kim K.-T."/>
            <person name="Cheong K."/>
            <person name="Song H."/>
            <person name="Choi G."/>
            <person name="Ko J."/>
            <person name="Opiyo S.O."/>
            <person name="Zuo S."/>
            <person name="Madhav S."/>
            <person name="Lee Y.-H."/>
            <person name="Wang G.-L."/>
        </authorList>
    </citation>
    <scope>NUCLEOTIDE SEQUENCE</scope>
    <source>
        <strain evidence="3">AG1-IA B2</strain>
    </source>
</reference>
<protein>
    <recommendedName>
        <fullName evidence="5">4-hydroxyacetophenone monooxygenase</fullName>
    </recommendedName>
</protein>
<dbReference type="SUPFAM" id="SSF51905">
    <property type="entry name" value="FAD/NAD(P)-binding domain"/>
    <property type="match status" value="1"/>
</dbReference>
<keyword evidence="2" id="KW-0812">Transmembrane</keyword>
<evidence type="ECO:0000313" key="4">
    <source>
        <dbReference type="Proteomes" id="UP000614334"/>
    </source>
</evidence>
<dbReference type="InterPro" id="IPR036188">
    <property type="entry name" value="FAD/NAD-bd_sf"/>
</dbReference>